<organism evidence="1 2">
    <name type="scientific">Marinomonas primoryensis</name>
    <dbReference type="NCBI Taxonomy" id="178399"/>
    <lineage>
        <taxon>Bacteria</taxon>
        <taxon>Pseudomonadati</taxon>
        <taxon>Pseudomonadota</taxon>
        <taxon>Gammaproteobacteria</taxon>
        <taxon>Oceanospirillales</taxon>
        <taxon>Oceanospirillaceae</taxon>
        <taxon>Marinomonas</taxon>
    </lineage>
</organism>
<accession>A0A859CUE8</accession>
<dbReference type="EMBL" id="CP054301">
    <property type="protein sequence ID" value="QKK79988.1"/>
    <property type="molecule type" value="Genomic_DNA"/>
</dbReference>
<evidence type="ECO:0000313" key="2">
    <source>
        <dbReference type="Proteomes" id="UP000509371"/>
    </source>
</evidence>
<sequence length="282" mass="32033">MSGNIFNKLWVIESLPSGELRTGKSLFDNQLDKAKQVQQDLLVEFAEPITKSELFDVLEKIRNEALSGIYPMIHFECHGCKEGLGTSSGELVEWDEIREILIEINRATKLNLMIVIAACNGAHLINVSTRLDAAPFWAIIGPEVEVTAGHIQDNFSRFYESFFSDLDGDKAIGMLNEEAEHQDRTYHFLSAAGLFSRAYRAYYKSHCVGKGKKERIERLVSEAMKNPNVKKRGVAWARQQVKKGLASEDQHFDKLRKRFFFIADFPENDARFPLSKDDIVAT</sequence>
<gene>
    <name evidence="1" type="ORF">MP3633_1254</name>
</gene>
<reference evidence="1 2" key="1">
    <citation type="submission" date="2020-06" db="EMBL/GenBank/DDBJ databases">
        <authorList>
            <person name="Voronona O.L."/>
            <person name="Aksenova E.I."/>
            <person name="Kunda M.S."/>
            <person name="Semenov A.N."/>
            <person name="Ryzhova N."/>
        </authorList>
    </citation>
    <scope>NUCLEOTIDE SEQUENCE [LARGE SCALE GENOMIC DNA]</scope>
    <source>
        <strain evidence="1 2">MPKMM3633</strain>
    </source>
</reference>
<name>A0A859CUE8_9GAMM</name>
<proteinExistence type="predicted"/>
<dbReference type="RefSeq" id="WP_176334874.1">
    <property type="nucleotide sequence ID" value="NZ_BAAAEF010000013.1"/>
</dbReference>
<evidence type="ECO:0000313" key="1">
    <source>
        <dbReference type="EMBL" id="QKK79988.1"/>
    </source>
</evidence>
<protein>
    <recommendedName>
        <fullName evidence="3">CHAT domain-containing protein</fullName>
    </recommendedName>
</protein>
<dbReference type="Proteomes" id="UP000509371">
    <property type="component" value="Chromosome"/>
</dbReference>
<dbReference type="AlphaFoldDB" id="A0A859CUE8"/>
<dbReference type="KEGG" id="mpri:MP3633_1254"/>
<evidence type="ECO:0008006" key="3">
    <source>
        <dbReference type="Google" id="ProtNLM"/>
    </source>
</evidence>